<gene>
    <name evidence="1" type="ORF">F2Q69_00030988</name>
</gene>
<reference evidence="1" key="1">
    <citation type="submission" date="2019-12" db="EMBL/GenBank/DDBJ databases">
        <title>Genome sequencing and annotation of Brassica cretica.</title>
        <authorList>
            <person name="Studholme D.J."/>
            <person name="Sarris P."/>
        </authorList>
    </citation>
    <scope>NUCLEOTIDE SEQUENCE</scope>
    <source>
        <strain evidence="1">PFS-109/04</strain>
        <tissue evidence="1">Leaf</tissue>
    </source>
</reference>
<sequence length="87" mass="9980">MKGTFLLAPKPMNIVAFRTPCLVHLEPEDITRLIPMRRLEVLEHSTLRQTVTILKFESFEGCIRRFTCSDDYGNQTGPTDSTSDKYT</sequence>
<protein>
    <submittedName>
        <fullName evidence="1">Uncharacterized protein</fullName>
    </submittedName>
</protein>
<dbReference type="Proteomes" id="UP000712600">
    <property type="component" value="Unassembled WGS sequence"/>
</dbReference>
<proteinExistence type="predicted"/>
<organism evidence="1 2">
    <name type="scientific">Brassica cretica</name>
    <name type="common">Mustard</name>
    <dbReference type="NCBI Taxonomy" id="69181"/>
    <lineage>
        <taxon>Eukaryota</taxon>
        <taxon>Viridiplantae</taxon>
        <taxon>Streptophyta</taxon>
        <taxon>Embryophyta</taxon>
        <taxon>Tracheophyta</taxon>
        <taxon>Spermatophyta</taxon>
        <taxon>Magnoliopsida</taxon>
        <taxon>eudicotyledons</taxon>
        <taxon>Gunneridae</taxon>
        <taxon>Pentapetalae</taxon>
        <taxon>rosids</taxon>
        <taxon>malvids</taxon>
        <taxon>Brassicales</taxon>
        <taxon>Brassicaceae</taxon>
        <taxon>Brassiceae</taxon>
        <taxon>Brassica</taxon>
    </lineage>
</organism>
<evidence type="ECO:0000313" key="2">
    <source>
        <dbReference type="Proteomes" id="UP000712600"/>
    </source>
</evidence>
<name>A0A8S9RWK7_BRACR</name>
<comment type="caution">
    <text evidence="1">The sequence shown here is derived from an EMBL/GenBank/DDBJ whole genome shotgun (WGS) entry which is preliminary data.</text>
</comment>
<dbReference type="AlphaFoldDB" id="A0A8S9RWK7"/>
<dbReference type="EMBL" id="QGKX02000088">
    <property type="protein sequence ID" value="KAF3584768.1"/>
    <property type="molecule type" value="Genomic_DNA"/>
</dbReference>
<evidence type="ECO:0000313" key="1">
    <source>
        <dbReference type="EMBL" id="KAF3584768.1"/>
    </source>
</evidence>
<accession>A0A8S9RWK7</accession>